<dbReference type="EMBL" id="JAABNT010000015">
    <property type="protein sequence ID" value="NEK24405.1"/>
    <property type="molecule type" value="Genomic_DNA"/>
</dbReference>
<protein>
    <submittedName>
        <fullName evidence="6">NAD-dependent epimerase/dehydratase family protein</fullName>
    </submittedName>
</protein>
<dbReference type="RefSeq" id="WP_164355333.1">
    <property type="nucleotide sequence ID" value="NZ_JAABNT010000015.1"/>
</dbReference>
<evidence type="ECO:0000259" key="5">
    <source>
        <dbReference type="Pfam" id="PF01370"/>
    </source>
</evidence>
<dbReference type="Gene3D" id="3.40.50.720">
    <property type="entry name" value="NAD(P)-binding Rossmann-like Domain"/>
    <property type="match status" value="1"/>
</dbReference>
<dbReference type="InterPro" id="IPR001509">
    <property type="entry name" value="Epimerase_deHydtase"/>
</dbReference>
<dbReference type="PANTHER" id="PTHR43078">
    <property type="entry name" value="UDP-GLUCURONIC ACID DECARBOXYLASE-RELATED"/>
    <property type="match status" value="1"/>
</dbReference>
<evidence type="ECO:0000256" key="3">
    <source>
        <dbReference type="ARBA" id="ARBA00023027"/>
    </source>
</evidence>
<dbReference type="AlphaFoldDB" id="A0A6P0CH75"/>
<sequence length="86" mass="9362">MRTVTSNQPRVGTGKKKVILVAGGAGFIGSHLCSRFLAEGHEVICVDNFETGSMANVAMFMNDPGFRLIEQDICIPFEVKGRIDEC</sequence>
<keyword evidence="4" id="KW-0456">Lyase</keyword>
<dbReference type="GO" id="GO:0048040">
    <property type="term" value="F:UDP-glucuronate decarboxylase activity"/>
    <property type="evidence" value="ECO:0007669"/>
    <property type="project" value="TreeGrafter"/>
</dbReference>
<evidence type="ECO:0000256" key="4">
    <source>
        <dbReference type="ARBA" id="ARBA00023239"/>
    </source>
</evidence>
<keyword evidence="2" id="KW-0210">Decarboxylase</keyword>
<dbReference type="InterPro" id="IPR044516">
    <property type="entry name" value="UXS-like"/>
</dbReference>
<dbReference type="PANTHER" id="PTHR43078:SF6">
    <property type="entry name" value="UDP-GLUCURONIC ACID DECARBOXYLASE 1"/>
    <property type="match status" value="1"/>
</dbReference>
<evidence type="ECO:0000313" key="6">
    <source>
        <dbReference type="EMBL" id="NEK24405.1"/>
    </source>
</evidence>
<dbReference type="Pfam" id="PF01370">
    <property type="entry name" value="Epimerase"/>
    <property type="match status" value="1"/>
</dbReference>
<name>A0A6P0CH75_9RHOB</name>
<evidence type="ECO:0000256" key="2">
    <source>
        <dbReference type="ARBA" id="ARBA00022793"/>
    </source>
</evidence>
<reference evidence="6 7" key="1">
    <citation type="submission" date="2020-01" db="EMBL/GenBank/DDBJ databases">
        <title>Sulfitobacter sediminilitoris sp. nov., isolated from a tidal flat.</title>
        <authorList>
            <person name="Park S."/>
            <person name="Yoon J.-H."/>
        </authorList>
    </citation>
    <scope>NUCLEOTIDE SEQUENCE [LARGE SCALE GENOMIC DNA]</scope>
    <source>
        <strain evidence="6 7">JBTF-M27</strain>
    </source>
</reference>
<comment type="cofactor">
    <cofactor evidence="1">
        <name>NAD(+)</name>
        <dbReference type="ChEBI" id="CHEBI:57540"/>
    </cofactor>
</comment>
<feature type="domain" description="NAD-dependent epimerase/dehydratase" evidence="5">
    <location>
        <begin position="19"/>
        <end position="73"/>
    </location>
</feature>
<comment type="caution">
    <text evidence="6">The sequence shown here is derived from an EMBL/GenBank/DDBJ whole genome shotgun (WGS) entry which is preliminary data.</text>
</comment>
<dbReference type="SUPFAM" id="SSF51735">
    <property type="entry name" value="NAD(P)-binding Rossmann-fold domains"/>
    <property type="match status" value="1"/>
</dbReference>
<gene>
    <name evidence="6" type="ORF">GV827_18630</name>
</gene>
<dbReference type="GO" id="GO:0005737">
    <property type="term" value="C:cytoplasm"/>
    <property type="evidence" value="ECO:0007669"/>
    <property type="project" value="TreeGrafter"/>
</dbReference>
<evidence type="ECO:0000313" key="7">
    <source>
        <dbReference type="Proteomes" id="UP000468591"/>
    </source>
</evidence>
<keyword evidence="3" id="KW-0520">NAD</keyword>
<dbReference type="InterPro" id="IPR036291">
    <property type="entry name" value="NAD(P)-bd_dom_sf"/>
</dbReference>
<dbReference type="GO" id="GO:0070403">
    <property type="term" value="F:NAD+ binding"/>
    <property type="evidence" value="ECO:0007669"/>
    <property type="project" value="InterPro"/>
</dbReference>
<evidence type="ECO:0000256" key="1">
    <source>
        <dbReference type="ARBA" id="ARBA00001911"/>
    </source>
</evidence>
<organism evidence="6 7">
    <name type="scientific">Sulfitobacter sediminilitoris</name>
    <dbReference type="NCBI Taxonomy" id="2698830"/>
    <lineage>
        <taxon>Bacteria</taxon>
        <taxon>Pseudomonadati</taxon>
        <taxon>Pseudomonadota</taxon>
        <taxon>Alphaproteobacteria</taxon>
        <taxon>Rhodobacterales</taxon>
        <taxon>Roseobacteraceae</taxon>
        <taxon>Sulfitobacter</taxon>
    </lineage>
</organism>
<accession>A0A6P0CH75</accession>
<proteinExistence type="predicted"/>
<dbReference type="Proteomes" id="UP000468591">
    <property type="component" value="Unassembled WGS sequence"/>
</dbReference>
<keyword evidence="7" id="KW-1185">Reference proteome</keyword>
<dbReference type="GO" id="GO:0042732">
    <property type="term" value="P:D-xylose metabolic process"/>
    <property type="evidence" value="ECO:0007669"/>
    <property type="project" value="InterPro"/>
</dbReference>